<dbReference type="InterPro" id="IPR016716">
    <property type="entry name" value="RraB"/>
</dbReference>
<dbReference type="GO" id="GO:0060698">
    <property type="term" value="F:endoribonuclease inhibitor activity"/>
    <property type="evidence" value="ECO:0007669"/>
    <property type="project" value="UniProtKB-UniRule"/>
</dbReference>
<evidence type="ECO:0000256" key="1">
    <source>
        <dbReference type="ARBA" id="ARBA00022490"/>
    </source>
</evidence>
<comment type="similarity">
    <text evidence="2">Belongs to the RraB family.</text>
</comment>
<gene>
    <name evidence="2 4" type="primary">rraB</name>
    <name evidence="4" type="ORF">GCM10007894_04570</name>
</gene>
<comment type="function">
    <text evidence="2">Globally modulates RNA abundance by binding to RNase E (Rne) and regulating its endonucleolytic activity. Can modulate Rne action in a substrate-dependent manner by altering the composition of the degradosome.</text>
</comment>
<dbReference type="PIRSF" id="PIRSF018193">
    <property type="entry name" value="UCP018193"/>
    <property type="match status" value="1"/>
</dbReference>
<sequence length="125" mass="14168">MSLEQLLAEQRQENAEIIELLLEDGSDPDALYTIEHHFSSNQFSVLEKAAVELFKLGFEVTDAEELALDDGAQLFCFDVIIEQKLELTKLNQDCEKLIALADKLSINYDSWGTYYMDPDGEADTE</sequence>
<evidence type="ECO:0000256" key="2">
    <source>
        <dbReference type="HAMAP-Rule" id="MF_01888"/>
    </source>
</evidence>
<dbReference type="SUPFAM" id="SSF89946">
    <property type="entry name" value="Hypothetical protein VC0424"/>
    <property type="match status" value="1"/>
</dbReference>
<name>A0AA37TTB3_9GAMM</name>
<reference evidence="4 5" key="1">
    <citation type="journal article" date="2014" name="Int. J. Syst. Evol. Microbiol.">
        <title>Complete genome sequence of Corynebacterium casei LMG S-19264T (=DSM 44701T), isolated from a smear-ripened cheese.</title>
        <authorList>
            <consortium name="US DOE Joint Genome Institute (JGI-PGF)"/>
            <person name="Walter F."/>
            <person name="Albersmeier A."/>
            <person name="Kalinowski J."/>
            <person name="Ruckert C."/>
        </authorList>
    </citation>
    <scope>NUCLEOTIDE SEQUENCE [LARGE SCALE GENOMIC DNA]</scope>
    <source>
        <strain evidence="4 5">NBRC 112785</strain>
    </source>
</reference>
<organism evidence="4 5">
    <name type="scientific">Paraferrimonas haliotis</name>
    <dbReference type="NCBI Taxonomy" id="2013866"/>
    <lineage>
        <taxon>Bacteria</taxon>
        <taxon>Pseudomonadati</taxon>
        <taxon>Pseudomonadota</taxon>
        <taxon>Gammaproteobacteria</taxon>
        <taxon>Alteromonadales</taxon>
        <taxon>Ferrimonadaceae</taxon>
        <taxon>Paraferrimonas</taxon>
    </lineage>
</organism>
<dbReference type="EMBL" id="BSPO01000001">
    <property type="protein sequence ID" value="GLS82480.1"/>
    <property type="molecule type" value="Genomic_DNA"/>
</dbReference>
<dbReference type="Pfam" id="PF06877">
    <property type="entry name" value="RraB"/>
    <property type="match status" value="1"/>
</dbReference>
<dbReference type="GO" id="GO:0005737">
    <property type="term" value="C:cytoplasm"/>
    <property type="evidence" value="ECO:0007669"/>
    <property type="project" value="UniProtKB-SubCell"/>
</dbReference>
<comment type="subcellular location">
    <subcellularLocation>
        <location evidence="2">Cytoplasm</location>
    </subcellularLocation>
</comment>
<dbReference type="NCBIfam" id="NF008393">
    <property type="entry name" value="PRK11191.1"/>
    <property type="match status" value="1"/>
</dbReference>
<evidence type="ECO:0000313" key="5">
    <source>
        <dbReference type="Proteomes" id="UP001157439"/>
    </source>
</evidence>
<dbReference type="GO" id="GO:0019899">
    <property type="term" value="F:enzyme binding"/>
    <property type="evidence" value="ECO:0007669"/>
    <property type="project" value="UniProtKB-UniRule"/>
</dbReference>
<dbReference type="RefSeq" id="WP_095498031.1">
    <property type="nucleotide sequence ID" value="NZ_BSPO01000001.1"/>
</dbReference>
<keyword evidence="5" id="KW-1185">Reference proteome</keyword>
<dbReference type="HAMAP" id="MF_01888">
    <property type="entry name" value="RraB"/>
    <property type="match status" value="1"/>
</dbReference>
<accession>A0AA37TTB3</accession>
<dbReference type="InterPro" id="IPR036701">
    <property type="entry name" value="RraB-like_sf"/>
</dbReference>
<feature type="domain" description="Regulator of ribonuclease activity B" evidence="3">
    <location>
        <begin position="12"/>
        <end position="113"/>
    </location>
</feature>
<evidence type="ECO:0000259" key="3">
    <source>
        <dbReference type="Pfam" id="PF06877"/>
    </source>
</evidence>
<keyword evidence="1 2" id="KW-0963">Cytoplasm</keyword>
<dbReference type="Gene3D" id="3.30.70.970">
    <property type="entry name" value="RraB-like"/>
    <property type="match status" value="1"/>
</dbReference>
<proteinExistence type="inferred from homology"/>
<dbReference type="InterPro" id="IPR009671">
    <property type="entry name" value="RraB_dom"/>
</dbReference>
<comment type="subunit">
    <text evidence="2">Interacts with the C-terminal region of Rne.</text>
</comment>
<dbReference type="AlphaFoldDB" id="A0AA37TTB3"/>
<evidence type="ECO:0000313" key="4">
    <source>
        <dbReference type="EMBL" id="GLS82480.1"/>
    </source>
</evidence>
<protein>
    <recommendedName>
        <fullName evidence="2">Regulator of ribonuclease activity B</fullName>
    </recommendedName>
</protein>
<dbReference type="Proteomes" id="UP001157439">
    <property type="component" value="Unassembled WGS sequence"/>
</dbReference>
<comment type="caution">
    <text evidence="4">The sequence shown here is derived from an EMBL/GenBank/DDBJ whole genome shotgun (WGS) entry which is preliminary data.</text>
</comment>